<keyword evidence="6 7" id="KW-0472">Membrane</keyword>
<dbReference type="InterPro" id="IPR051679">
    <property type="entry name" value="DASS-Related_Transporters"/>
</dbReference>
<dbReference type="PROSITE" id="PS51202">
    <property type="entry name" value="RCK_C"/>
    <property type="match status" value="2"/>
</dbReference>
<feature type="transmembrane region" description="Helical" evidence="7">
    <location>
        <begin position="140"/>
        <end position="161"/>
    </location>
</feature>
<gene>
    <name evidence="9" type="ORF">DFQ08_102518</name>
</gene>
<dbReference type="InterPro" id="IPR004680">
    <property type="entry name" value="Cit_transptr-like_dom"/>
</dbReference>
<name>A0A368ZI10_9FLAO</name>
<dbReference type="InterPro" id="IPR036721">
    <property type="entry name" value="RCK_C_sf"/>
</dbReference>
<sequence>MELSILLVFIIIGLSIILFVTELFPVDKIAFFIIVALALLQLTSPEEAISGFANPATVTVLSLMILAVGLEENGVIQWLSNGIKKLRVLPLLLLTPAFMIISASISAFISTTAVVIIFIKIINRLSITYGFSSSRLLMPISFAGILGGSCTLMGTSTNLIVNAIAQDQGEIGFRFFEFSGYGIVFFTIGLAIMTVATRFLPKNKKSNLSSDYDIESYMFTIKVNEDSPFIGQQFGTIDFLNAEDSRVLKLIRDEQVINDPGKYIELKANDNLVLMSNLDNFQSFLKENGFVLNEKRQKQHIENFNRGDQDQKQSDVTYIETLILPGSNLIGKTLKGLRRISFEGAFPIAIKKRRNLRNTKERLLRKDIEDINLKPGDRVLLEMQEHKISDLYHIENIAILNEHDFKPQVPKSKTITALIILIVVISLAATSLLSILTASLAGVAAMLLTHCIKLESVYQKVNWQIIFLLAGMIPLGTAMTNSGADIWLSEHLLTLMDNQSATVVLSLIFGVTILLSGVISNNATAIIMTPIAIAVASGLNLDIKPFLLAVMFGANFSFFTPIGYQTNTLIYGTGAYSFKHFLYIGGLLSFTLWLVGSLMLSIDL</sequence>
<dbReference type="RefSeq" id="WP_114309197.1">
    <property type="nucleotide sequence ID" value="NZ_QPJO01000002.1"/>
</dbReference>
<evidence type="ECO:0000256" key="7">
    <source>
        <dbReference type="SAM" id="Phobius"/>
    </source>
</evidence>
<feature type="domain" description="RCK C-terminal" evidence="8">
    <location>
        <begin position="306"/>
        <end position="397"/>
    </location>
</feature>
<evidence type="ECO:0000256" key="3">
    <source>
        <dbReference type="ARBA" id="ARBA00022692"/>
    </source>
</evidence>
<dbReference type="PANTHER" id="PTHR43652:SF2">
    <property type="entry name" value="BASIC AMINO ACID ANTIPORTER YFCC-RELATED"/>
    <property type="match status" value="1"/>
</dbReference>
<dbReference type="AlphaFoldDB" id="A0A368ZI10"/>
<feature type="transmembrane region" description="Helical" evidence="7">
    <location>
        <begin position="465"/>
        <end position="488"/>
    </location>
</feature>
<feature type="transmembrane region" description="Helical" evidence="7">
    <location>
        <begin position="6"/>
        <end position="39"/>
    </location>
</feature>
<dbReference type="GO" id="GO:0008324">
    <property type="term" value="F:monoatomic cation transmembrane transporter activity"/>
    <property type="evidence" value="ECO:0007669"/>
    <property type="project" value="InterPro"/>
</dbReference>
<evidence type="ECO:0000256" key="5">
    <source>
        <dbReference type="ARBA" id="ARBA00022989"/>
    </source>
</evidence>
<feature type="transmembrane region" description="Helical" evidence="7">
    <location>
        <begin position="546"/>
        <end position="564"/>
    </location>
</feature>
<feature type="transmembrane region" description="Helical" evidence="7">
    <location>
        <begin position="51"/>
        <end position="70"/>
    </location>
</feature>
<dbReference type="GO" id="GO:0005886">
    <property type="term" value="C:plasma membrane"/>
    <property type="evidence" value="ECO:0007669"/>
    <property type="project" value="TreeGrafter"/>
</dbReference>
<protein>
    <submittedName>
        <fullName evidence="9">Citrate transporter</fullName>
    </submittedName>
</protein>
<dbReference type="EMBL" id="QPJO01000002">
    <property type="protein sequence ID" value="RCW92489.1"/>
    <property type="molecule type" value="Genomic_DNA"/>
</dbReference>
<feature type="transmembrane region" description="Helical" evidence="7">
    <location>
        <begin position="415"/>
        <end position="445"/>
    </location>
</feature>
<evidence type="ECO:0000259" key="8">
    <source>
        <dbReference type="PROSITE" id="PS51202"/>
    </source>
</evidence>
<feature type="transmembrane region" description="Helical" evidence="7">
    <location>
        <begin position="500"/>
        <end position="519"/>
    </location>
</feature>
<keyword evidence="3 7" id="KW-0812">Transmembrane</keyword>
<dbReference type="Gene3D" id="3.30.70.1450">
    <property type="entry name" value="Regulator of K+ conductance, C-terminal domain"/>
    <property type="match status" value="1"/>
</dbReference>
<dbReference type="PANTHER" id="PTHR43652">
    <property type="entry name" value="BASIC AMINO ACID ANTIPORTER YFCC-RELATED"/>
    <property type="match status" value="1"/>
</dbReference>
<evidence type="ECO:0000313" key="9">
    <source>
        <dbReference type="EMBL" id="RCW92489.1"/>
    </source>
</evidence>
<comment type="caution">
    <text evidence="9">The sequence shown here is derived from an EMBL/GenBank/DDBJ whole genome shotgun (WGS) entry which is preliminary data.</text>
</comment>
<keyword evidence="10" id="KW-1185">Reference proteome</keyword>
<dbReference type="SUPFAM" id="SSF116726">
    <property type="entry name" value="TrkA C-terminal domain-like"/>
    <property type="match status" value="2"/>
</dbReference>
<organism evidence="9 10">
    <name type="scientific">Winogradskyella arenosi</name>
    <dbReference type="NCBI Taxonomy" id="533325"/>
    <lineage>
        <taxon>Bacteria</taxon>
        <taxon>Pseudomonadati</taxon>
        <taxon>Bacteroidota</taxon>
        <taxon>Flavobacteriia</taxon>
        <taxon>Flavobacteriales</taxon>
        <taxon>Flavobacteriaceae</taxon>
        <taxon>Winogradskyella</taxon>
    </lineage>
</organism>
<dbReference type="OrthoDB" id="9765532at2"/>
<keyword evidence="2" id="KW-0813">Transport</keyword>
<feature type="transmembrane region" description="Helical" evidence="7">
    <location>
        <begin position="181"/>
        <end position="200"/>
    </location>
</feature>
<evidence type="ECO:0000256" key="1">
    <source>
        <dbReference type="ARBA" id="ARBA00004141"/>
    </source>
</evidence>
<dbReference type="GO" id="GO:0006813">
    <property type="term" value="P:potassium ion transport"/>
    <property type="evidence" value="ECO:0007669"/>
    <property type="project" value="InterPro"/>
</dbReference>
<evidence type="ECO:0000256" key="6">
    <source>
        <dbReference type="ARBA" id="ARBA00023136"/>
    </source>
</evidence>
<evidence type="ECO:0000256" key="2">
    <source>
        <dbReference type="ARBA" id="ARBA00022448"/>
    </source>
</evidence>
<keyword evidence="5 7" id="KW-1133">Transmembrane helix</keyword>
<feature type="transmembrane region" description="Helical" evidence="7">
    <location>
        <begin position="90"/>
        <end position="119"/>
    </location>
</feature>
<accession>A0A368ZI10</accession>
<proteinExistence type="predicted"/>
<keyword evidence="4" id="KW-0677">Repeat</keyword>
<dbReference type="Proteomes" id="UP000253436">
    <property type="component" value="Unassembled WGS sequence"/>
</dbReference>
<reference evidence="9 10" key="1">
    <citation type="submission" date="2018-07" db="EMBL/GenBank/DDBJ databases">
        <title>Genomic Encyclopedia of Type Strains, Phase III (KMG-III): the genomes of soil and plant-associated and newly described type strains.</title>
        <authorList>
            <person name="Whitman W."/>
        </authorList>
    </citation>
    <scope>NUCLEOTIDE SEQUENCE [LARGE SCALE GENOMIC DNA]</scope>
    <source>
        <strain evidence="9 10">CECT 7958</strain>
    </source>
</reference>
<evidence type="ECO:0000256" key="4">
    <source>
        <dbReference type="ARBA" id="ARBA00022737"/>
    </source>
</evidence>
<evidence type="ECO:0000313" key="10">
    <source>
        <dbReference type="Proteomes" id="UP000253436"/>
    </source>
</evidence>
<comment type="subcellular location">
    <subcellularLocation>
        <location evidence="1">Membrane</location>
        <topology evidence="1">Multi-pass membrane protein</topology>
    </subcellularLocation>
</comment>
<dbReference type="InterPro" id="IPR006037">
    <property type="entry name" value="RCK_C"/>
</dbReference>
<feature type="transmembrane region" description="Helical" evidence="7">
    <location>
        <begin position="580"/>
        <end position="602"/>
    </location>
</feature>
<feature type="domain" description="RCK C-terminal" evidence="8">
    <location>
        <begin position="206"/>
        <end position="290"/>
    </location>
</feature>
<dbReference type="Pfam" id="PF03600">
    <property type="entry name" value="CitMHS"/>
    <property type="match status" value="1"/>
</dbReference>